<feature type="region of interest" description="Disordered" evidence="1">
    <location>
        <begin position="1787"/>
        <end position="1818"/>
    </location>
</feature>
<feature type="compositionally biased region" description="Gly residues" evidence="1">
    <location>
        <begin position="749"/>
        <end position="761"/>
    </location>
</feature>
<evidence type="ECO:0000256" key="2">
    <source>
        <dbReference type="SAM" id="Phobius"/>
    </source>
</evidence>
<keyword evidence="5" id="KW-1185">Reference proteome</keyword>
<keyword evidence="2" id="KW-0812">Transmembrane</keyword>
<dbReference type="InterPro" id="IPR008258">
    <property type="entry name" value="Transglycosylase_SLT_dom_1"/>
</dbReference>
<dbReference type="Gene3D" id="1.10.530.10">
    <property type="match status" value="1"/>
</dbReference>
<evidence type="ECO:0000259" key="3">
    <source>
        <dbReference type="Pfam" id="PF01464"/>
    </source>
</evidence>
<feature type="transmembrane region" description="Helical" evidence="2">
    <location>
        <begin position="1176"/>
        <end position="1199"/>
    </location>
</feature>
<feature type="region of interest" description="Disordered" evidence="1">
    <location>
        <begin position="2155"/>
        <end position="2201"/>
    </location>
</feature>
<organism evidence="4 5">
    <name type="scientific">Klebsiella phage vB_KpM_FBKp24</name>
    <dbReference type="NCBI Taxonomy" id="2801834"/>
    <lineage>
        <taxon>Viruses</taxon>
        <taxon>Duplodnaviria</taxon>
        <taxon>Heunggongvirae</taxon>
        <taxon>Uroviricota</taxon>
        <taxon>Caudoviricetes</taxon>
        <taxon>Chimalliviridae</taxon>
        <taxon>Maaswegvirus</taxon>
        <taxon>Maaswegvirus Kp24</taxon>
    </lineage>
</organism>
<feature type="region of interest" description="Disordered" evidence="1">
    <location>
        <begin position="1513"/>
        <end position="1533"/>
    </location>
</feature>
<gene>
    <name evidence="4" type="ORF">vBKpMFBKp24_330</name>
</gene>
<protein>
    <recommendedName>
        <fullName evidence="3">Transglycosylase SLT domain-containing protein</fullName>
    </recommendedName>
</protein>
<evidence type="ECO:0000256" key="1">
    <source>
        <dbReference type="SAM" id="MobiDB-lite"/>
    </source>
</evidence>
<evidence type="ECO:0000313" key="4">
    <source>
        <dbReference type="EMBL" id="QQV91991.1"/>
    </source>
</evidence>
<feature type="compositionally biased region" description="Basic and acidic residues" evidence="1">
    <location>
        <begin position="22"/>
        <end position="39"/>
    </location>
</feature>
<dbReference type="EMBL" id="MW394391">
    <property type="protein sequence ID" value="QQV91991.1"/>
    <property type="molecule type" value="Genomic_DNA"/>
</dbReference>
<dbReference type="Proteomes" id="UP000596381">
    <property type="component" value="Segment"/>
</dbReference>
<feature type="compositionally biased region" description="Pro residues" evidence="1">
    <location>
        <begin position="662"/>
        <end position="686"/>
    </location>
</feature>
<reference evidence="4 5" key="1">
    <citation type="submission" date="2020-12" db="EMBL/GenBank/DDBJ databases">
        <title>Genomic characterization of four novel bacteriophages infecting Klebsiella pneumoniae.</title>
        <authorList>
            <person name="Estrada Bonilla B."/>
            <person name="Costa A.R."/>
            <person name="van Rossum T."/>
            <person name="Hagedoorn S."/>
            <person name="Wallinga H."/>
            <person name="Xiao M."/>
            <person name="Song W."/>
            <person name="Haas P.-J."/>
            <person name="Nobrega F.L."/>
            <person name="Brouns S.J.J."/>
        </authorList>
    </citation>
    <scope>NUCLEOTIDE SEQUENCE [LARGE SCALE GENOMIC DNA]</scope>
</reference>
<keyword evidence="2" id="KW-1133">Transmembrane helix</keyword>
<proteinExistence type="predicted"/>
<feature type="region of interest" description="Disordered" evidence="1">
    <location>
        <begin position="651"/>
        <end position="702"/>
    </location>
</feature>
<feature type="compositionally biased region" description="Polar residues" evidence="1">
    <location>
        <begin position="2161"/>
        <end position="2171"/>
    </location>
</feature>
<feature type="transmembrane region" description="Helical" evidence="2">
    <location>
        <begin position="1276"/>
        <end position="1300"/>
    </location>
</feature>
<dbReference type="InterPro" id="IPR023346">
    <property type="entry name" value="Lysozyme-like_dom_sf"/>
</dbReference>
<sequence length="2201" mass="238384">MAKREKIDLDRFDDFDLEDNWGMDREPTPARDGSGKREAVKKAGKTVLREMGKTTFTTQMAKTILKEAMPRSFTTTLDNIDRGLIDTRALYAEVRRDASPMVREMKALGRTVNRLVPTPYQKKIDAYLSRQSATDNSGKQLAALNIEDAAVLQSLAQVFNQEESKTKQESTDELTEKLTDQKYKVKLGTAIASIQNLLAKQTAYQFGAQRAFQKKSMELQIRQLMVSRAHLDVAQKSAIETSNLLRSIVENSALPDVVKQHRSEEFMRMGREKIFGRIQSSMYDWTSNYRQQFKDRVKQVVGDRVQKFQTGMGLANSTLEQLEMQRELLASMGVTPEEFLAGAAGNWGALQIGKRIGRSINRRVPALRRLDGTFQGANYLFNNKERLAADWGNSGYRYGKWYNPIENFLKDTLRSSYKDGGVVRAGGLGNGDKISSVDERKLGYMEEMSGYLSRILHSIDVLRTGDSKAPRTVFNRQKGIFTTFDESVASTREALLKDTDINAQRENVERLITSIDGNNRLSPQARGKISDHLMARARTSKAFNPGQIANEKINGLSRDEMRLWQGLLAKRYGLKLNEKSEWTLNPFSSSNVNLNIDAGQYNYASNQTQGIFNRAHGLAQTGNLEELISEGAVIFKNGNWELNPEYYANRVGGKRSGSNNPPSNPGDMGPPRPGDRPPVPPTPGGNPPDLRRFGQDWTNPNSVNFNLGGSQFASVLTAQTDRILERMEKSQLFWDEQMARIESQLAGLGSAGTGGGDGSGQPPGPEPRRRFSRGWLGRGLRSGLRGAGRGVKGLWDLSGLPFKAAGEAFRRIRRPAFNAAMTIGTFGLNKVFGYGMQAFERAQDGYITTVNGLKKVLTKEGLESGQYVDQATGKIIKKLSDVRGAVWDVVNNTQVISDDEARGGLFNAAGTRVKTAFSKTVGAIGSLINGRFTPYNLMKGALGLGGKGLGSLLTRLPDIYVKGESKPRLYASKLANGEYFSMRTGKRISKLSDIDGDVGTLDPRTRTMTPVMTAEDAAKGLVDRNGQAIRTGLGRLVGMLGSGLRGAFNFAASPFKLLNAMGRTAANIATSGIRTVGNIFTGGAFGGRSMGTGPNTWLKRIYRLLVNQFTGKNPLDGLEETEDGLGGIKNRLTGGFERLKNRAGSWWNRLQKKKPDEAKPEHAERAAKESGGWGKLIWAAITGVGAIVSKVASGFGSFWKWIKELPRWIGASKAVGAAGDLAGDALDGAGRRGGGLLRRSGGVLKKVGKGALGVAGFLGRGLFSGAGMLARGAAVAAGSLLSAPVLIGAAVAVGVGYLIYKGYQAYKNKLTLLRKYRVAQYGVNPKDDDKAGKVLALEEAVLKSSQIDGQGKLKIGSLPFQDLVTAFGIEITDQRAVQRWVRWYQMRFAPVFSRNVEILHQMDPKAKITDAEFLKDSQRGDFARSTFIASGGAQSPYLVSDSPFPEISSVTGDRFVAGWRDQVIAEYAKAEKAAVASGEKKVLAVGEAKKPRGLDALNQKAQQMQAANANRNINPSTDLYYSPGDTRKGMTSLTGDSRKDELIEIGNRIDDLTSIRMKLYGLPELVKGDVNTLVALEAEAIKQVRYGDKGVAYWTGNTEQFFANWNGQFAVNVNNPDEKTGWLFWFNKRFLPVFLNFCSESNYLSPNTSPLQAWKKLNASDLLKIANFMNGATTEVNGNRVSVWTIKASPWPNRISNLDSSVIQSNLDALRLESKKEIYQEKVKTETEISQMTFAGKPLRATVTGNKIADLMTDVSAITAAGKGRATGKNGVGIYGQRLGSMGTSYERAESGSSFTDTNLLHSGEGTGGSINDIPEPKGDGWENVKDSLIAVAKMVGVDPGSLAAMIAQESGFELRAKNGGSTAAGLGQFIDSTWKEMLPVLVKKYGVNPNTSQYDPRASLLATAEYMKKNAAIIGDIGRPLTTTDIYMAHFLGPGGAKNVLRVPSNTPIATAMGDQYASAAKANKEIFNGVRTTGDLVASLGRYLSNNGGRYIQEANAMANKAGPAVPNSTDSGAVTNVTPSTTTPTSDNGTAETPAVVASAKSVANNPAKGELPTGNTTSAAVVNRGTDTLTPAVTRATDKRDETAIVQQSVQRDKAAAASRAAVAAARQQTAQATSETNGWANVLNDQLTVQKSMDSTLIEIKELIQKGGLLGGNGGSDNSPKASPNTDELKGKSLNVNGNGPRPYEPFDTSLSSQYR</sequence>
<feature type="region of interest" description="Disordered" evidence="1">
    <location>
        <begin position="17"/>
        <end position="39"/>
    </location>
</feature>
<feature type="compositionally biased region" description="Polar residues" evidence="1">
    <location>
        <begin position="1791"/>
        <end position="1801"/>
    </location>
</feature>
<feature type="domain" description="Transglycosylase SLT" evidence="3">
    <location>
        <begin position="1831"/>
        <end position="1917"/>
    </location>
</feature>
<name>A0A7U0J6K3_9CAUD</name>
<feature type="region of interest" description="Disordered" evidence="1">
    <location>
        <begin position="747"/>
        <end position="773"/>
    </location>
</feature>
<dbReference type="SUPFAM" id="SSF53955">
    <property type="entry name" value="Lysozyme-like"/>
    <property type="match status" value="1"/>
</dbReference>
<accession>A0A7U0J6K3</accession>
<dbReference type="Pfam" id="PF01464">
    <property type="entry name" value="SLT"/>
    <property type="match status" value="1"/>
</dbReference>
<evidence type="ECO:0000313" key="5">
    <source>
        <dbReference type="Proteomes" id="UP000596381"/>
    </source>
</evidence>
<keyword evidence="2" id="KW-0472">Membrane</keyword>